<dbReference type="AlphaFoldDB" id="A0A6A0B512"/>
<sequence>MADRIVTCRYLKAFNTQCTAEAIDPDGEAVICARPAAEVMRTVSDAQAKPREKGRS</sequence>
<name>A0A6A0B512_9ACTN</name>
<dbReference type="RefSeq" id="WP_173266543.1">
    <property type="nucleotide sequence ID" value="NZ_BLLG01000021.1"/>
</dbReference>
<organism evidence="1 2">
    <name type="scientific">Streptomyces pacificus</name>
    <dbReference type="NCBI Taxonomy" id="2705029"/>
    <lineage>
        <taxon>Bacteria</taxon>
        <taxon>Bacillati</taxon>
        <taxon>Actinomycetota</taxon>
        <taxon>Actinomycetes</taxon>
        <taxon>Kitasatosporales</taxon>
        <taxon>Streptomycetaceae</taxon>
        <taxon>Streptomyces</taxon>
    </lineage>
</organism>
<accession>A0A6A0B512</accession>
<proteinExistence type="predicted"/>
<evidence type="ECO:0000313" key="2">
    <source>
        <dbReference type="Proteomes" id="UP000484988"/>
    </source>
</evidence>
<gene>
    <name evidence="1" type="ORF">SCWH03_51500</name>
</gene>
<dbReference type="EMBL" id="BLLG01000021">
    <property type="protein sequence ID" value="GFH38887.1"/>
    <property type="molecule type" value="Genomic_DNA"/>
</dbReference>
<reference evidence="1 2" key="1">
    <citation type="submission" date="2020-02" db="EMBL/GenBank/DDBJ databases">
        <title>Whole Genome Shotgun Sequence of Streptomyces sp. strain CWH03.</title>
        <authorList>
            <person name="Dohra H."/>
            <person name="Kodani S."/>
            <person name="Yamamura H."/>
        </authorList>
    </citation>
    <scope>NUCLEOTIDE SEQUENCE [LARGE SCALE GENOMIC DNA]</scope>
    <source>
        <strain evidence="1 2">CWH03</strain>
    </source>
</reference>
<comment type="caution">
    <text evidence="1">The sequence shown here is derived from an EMBL/GenBank/DDBJ whole genome shotgun (WGS) entry which is preliminary data.</text>
</comment>
<dbReference type="Proteomes" id="UP000484988">
    <property type="component" value="Unassembled WGS sequence"/>
</dbReference>
<evidence type="ECO:0000313" key="1">
    <source>
        <dbReference type="EMBL" id="GFH38887.1"/>
    </source>
</evidence>
<protein>
    <submittedName>
        <fullName evidence="1">Uncharacterized protein</fullName>
    </submittedName>
</protein>
<keyword evidence="2" id="KW-1185">Reference proteome</keyword>